<accession>A0A8J2L8B0</accession>
<gene>
    <name evidence="1" type="ORF">AFUS01_LOCUS39943</name>
</gene>
<dbReference type="EMBL" id="CAJVCH010554419">
    <property type="protein sequence ID" value="CAG7830117.1"/>
    <property type="molecule type" value="Genomic_DNA"/>
</dbReference>
<dbReference type="AlphaFoldDB" id="A0A8J2L8B0"/>
<comment type="caution">
    <text evidence="1">The sequence shown here is derived from an EMBL/GenBank/DDBJ whole genome shotgun (WGS) entry which is preliminary data.</text>
</comment>
<name>A0A8J2L8B0_9HEXA</name>
<protein>
    <submittedName>
        <fullName evidence="1">Uncharacterized protein</fullName>
    </submittedName>
</protein>
<proteinExistence type="predicted"/>
<reference evidence="1" key="1">
    <citation type="submission" date="2021-06" db="EMBL/GenBank/DDBJ databases">
        <authorList>
            <person name="Hodson N. C."/>
            <person name="Mongue J. A."/>
            <person name="Jaron S. K."/>
        </authorList>
    </citation>
    <scope>NUCLEOTIDE SEQUENCE</scope>
</reference>
<evidence type="ECO:0000313" key="2">
    <source>
        <dbReference type="Proteomes" id="UP000708208"/>
    </source>
</evidence>
<dbReference type="Proteomes" id="UP000708208">
    <property type="component" value="Unassembled WGS sequence"/>
</dbReference>
<organism evidence="1 2">
    <name type="scientific">Allacma fusca</name>
    <dbReference type="NCBI Taxonomy" id="39272"/>
    <lineage>
        <taxon>Eukaryota</taxon>
        <taxon>Metazoa</taxon>
        <taxon>Ecdysozoa</taxon>
        <taxon>Arthropoda</taxon>
        <taxon>Hexapoda</taxon>
        <taxon>Collembola</taxon>
        <taxon>Symphypleona</taxon>
        <taxon>Sminthuridae</taxon>
        <taxon>Allacma</taxon>
    </lineage>
</organism>
<sequence length="49" mass="5999">KAIDIASHKNTTNHRNRRSRTLFKSSLSWNWKRCTLHQWKLDGEKFWQS</sequence>
<evidence type="ECO:0000313" key="1">
    <source>
        <dbReference type="EMBL" id="CAG7830117.1"/>
    </source>
</evidence>
<feature type="non-terminal residue" evidence="1">
    <location>
        <position position="1"/>
    </location>
</feature>
<keyword evidence="2" id="KW-1185">Reference proteome</keyword>